<dbReference type="EMBL" id="CYPW01000001">
    <property type="protein sequence ID" value="CUH50609.1"/>
    <property type="molecule type" value="Genomic_DNA"/>
</dbReference>
<keyword evidence="1" id="KW-0472">Membrane</keyword>
<evidence type="ECO:0000256" key="1">
    <source>
        <dbReference type="SAM" id="Phobius"/>
    </source>
</evidence>
<protein>
    <submittedName>
        <fullName evidence="2">Uncharacterized protein</fullName>
    </submittedName>
</protein>
<gene>
    <name evidence="2" type="ORF">SHM7688_00036</name>
</gene>
<dbReference type="Proteomes" id="UP000054823">
    <property type="component" value="Unassembled WGS sequence"/>
</dbReference>
<keyword evidence="1" id="KW-1133">Transmembrane helix</keyword>
<reference evidence="2 3" key="1">
    <citation type="submission" date="2015-09" db="EMBL/GenBank/DDBJ databases">
        <authorList>
            <consortium name="Swine Surveillance"/>
        </authorList>
    </citation>
    <scope>NUCLEOTIDE SEQUENCE [LARGE SCALE GENOMIC DNA]</scope>
    <source>
        <strain evidence="2 3">CECT 7688</strain>
    </source>
</reference>
<dbReference type="STRING" id="321267.SHM7688_00036"/>
<organism evidence="2 3">
    <name type="scientific">Shimia marina</name>
    <dbReference type="NCBI Taxonomy" id="321267"/>
    <lineage>
        <taxon>Bacteria</taxon>
        <taxon>Pseudomonadati</taxon>
        <taxon>Pseudomonadota</taxon>
        <taxon>Alphaproteobacteria</taxon>
        <taxon>Rhodobacterales</taxon>
        <taxon>Roseobacteraceae</taxon>
    </lineage>
</organism>
<keyword evidence="3" id="KW-1185">Reference proteome</keyword>
<dbReference type="AlphaFoldDB" id="A0A0P1EK96"/>
<feature type="transmembrane region" description="Helical" evidence="1">
    <location>
        <begin position="76"/>
        <end position="96"/>
    </location>
</feature>
<proteinExistence type="predicted"/>
<evidence type="ECO:0000313" key="3">
    <source>
        <dbReference type="Proteomes" id="UP000054823"/>
    </source>
</evidence>
<feature type="transmembrane region" description="Helical" evidence="1">
    <location>
        <begin position="103"/>
        <end position="124"/>
    </location>
</feature>
<feature type="transmembrane region" description="Helical" evidence="1">
    <location>
        <begin position="6"/>
        <end position="25"/>
    </location>
</feature>
<sequence length="130" mass="14332">MNALIALIFVAMPFIAAGISVYMGLRHLKSHRWIGVTLIVLPQVTFVWPFAIIFLFNMLPPEMRGSLANWLLTTLFWGGLAASLITAGGVLSYLAIVSEKKLLCAFGAVLSLGWLIWFFVAFVLNHSHGL</sequence>
<accession>A0A0P1EK96</accession>
<dbReference type="RefSeq" id="WP_058238005.1">
    <property type="nucleotide sequence ID" value="NZ_CYPW01000001.1"/>
</dbReference>
<keyword evidence="1" id="KW-0812">Transmembrane</keyword>
<evidence type="ECO:0000313" key="2">
    <source>
        <dbReference type="EMBL" id="CUH50609.1"/>
    </source>
</evidence>
<feature type="transmembrane region" description="Helical" evidence="1">
    <location>
        <begin position="32"/>
        <end position="56"/>
    </location>
</feature>
<name>A0A0P1EK96_9RHOB</name>